<evidence type="ECO:0000313" key="2">
    <source>
        <dbReference type="Proteomes" id="UP000230116"/>
    </source>
</evidence>
<sequence>MDKIKRINMKTDKIKWDETEIGTILILFPGEINQFLSHATPQEILRAKEYLPLILWRWYFLKSEIDNLSPYMYLDWRREVENWPKTGQFIPKAELTMPKPDNQENHKPKVKIDINIDYISFDEMPLFVDLKNSLEKKPFQYEFDSKYKIEVETLGKYLTKKVCDEFLENNNLNEIIEYYFVYCLFSWREENKDIQKAFSLEQWLIFWQKTMQKIQLRGQNEYGSDKLSDSFVREMRFTIKDYGVLTSQLEGELRGDRKHVRQWGLFWYDFCHFFLVPFSCYLPL</sequence>
<protein>
    <submittedName>
        <fullName evidence="1">Uncharacterized protein</fullName>
    </submittedName>
</protein>
<dbReference type="EMBL" id="PETM01000069">
    <property type="protein sequence ID" value="PIV62333.1"/>
    <property type="molecule type" value="Genomic_DNA"/>
</dbReference>
<gene>
    <name evidence="1" type="ORF">COS12_02775</name>
</gene>
<proteinExistence type="predicted"/>
<reference evidence="2" key="1">
    <citation type="submission" date="2017-09" db="EMBL/GenBank/DDBJ databases">
        <title>Depth-based differentiation of microbial function through sediment-hosted aquifers and enrichment of novel symbionts in the deep terrestrial subsurface.</title>
        <authorList>
            <person name="Probst A.J."/>
            <person name="Ladd B."/>
            <person name="Jarett J.K."/>
            <person name="Geller-Mcgrath D.E."/>
            <person name="Sieber C.M.K."/>
            <person name="Emerson J.B."/>
            <person name="Anantharaman K."/>
            <person name="Thomas B.C."/>
            <person name="Malmstrom R."/>
            <person name="Stieglmeier M."/>
            <person name="Klingl A."/>
            <person name="Woyke T."/>
            <person name="Ryan C.M."/>
            <person name="Banfield J.F."/>
        </authorList>
    </citation>
    <scope>NUCLEOTIDE SEQUENCE [LARGE SCALE GENOMIC DNA]</scope>
</reference>
<feature type="non-terminal residue" evidence="1">
    <location>
        <position position="284"/>
    </location>
</feature>
<accession>A0A2M7E3Q5</accession>
<comment type="caution">
    <text evidence="1">The sequence shown here is derived from an EMBL/GenBank/DDBJ whole genome shotgun (WGS) entry which is preliminary data.</text>
</comment>
<name>A0A2M7E3Q5_9BACT</name>
<organism evidence="1 2">
    <name type="scientific">Candidatus Roizmanbacteria bacterium CG01_land_8_20_14_3_00_33_9</name>
    <dbReference type="NCBI Taxonomy" id="1974843"/>
    <lineage>
        <taxon>Bacteria</taxon>
        <taxon>Candidatus Roizmaniibacteriota</taxon>
    </lineage>
</organism>
<dbReference type="AlphaFoldDB" id="A0A2M7E3Q5"/>
<dbReference type="Proteomes" id="UP000230116">
    <property type="component" value="Unassembled WGS sequence"/>
</dbReference>
<evidence type="ECO:0000313" key="1">
    <source>
        <dbReference type="EMBL" id="PIV62333.1"/>
    </source>
</evidence>